<evidence type="ECO:0008006" key="4">
    <source>
        <dbReference type="Google" id="ProtNLM"/>
    </source>
</evidence>
<dbReference type="AlphaFoldDB" id="A0A0B5DX58"/>
<dbReference type="RefSeq" id="WP_043868004.1">
    <property type="nucleotide sequence ID" value="NZ_CP004393.1"/>
</dbReference>
<evidence type="ECO:0000313" key="3">
    <source>
        <dbReference type="Proteomes" id="UP000031521"/>
    </source>
</evidence>
<protein>
    <recommendedName>
        <fullName evidence="4">Flagellar biosynthesis protein</fullName>
    </recommendedName>
</protein>
<dbReference type="OrthoDB" id="7870971at2"/>
<reference evidence="2 3" key="1">
    <citation type="journal article" date="2014" name="Int. J. Syst. Evol. Microbiol.">
        <title>Celeribacter indicus sp. nov., a polycyclic aromatic hydrocarbon-degrading bacterium from deep-sea sediment and reclassification of Huaishuia halophila as Celeribacter halophilus comb. nov.</title>
        <authorList>
            <person name="Lai Q."/>
            <person name="Cao J."/>
            <person name="Yuan J."/>
            <person name="Li F."/>
            <person name="Shao Z."/>
        </authorList>
    </citation>
    <scope>NUCLEOTIDE SEQUENCE [LARGE SCALE GENOMIC DNA]</scope>
    <source>
        <strain evidence="2">P73</strain>
    </source>
</reference>
<evidence type="ECO:0000256" key="1">
    <source>
        <dbReference type="SAM" id="MobiDB-lite"/>
    </source>
</evidence>
<evidence type="ECO:0000313" key="2">
    <source>
        <dbReference type="EMBL" id="AJE44827.1"/>
    </source>
</evidence>
<dbReference type="KEGG" id="cid:P73_0112"/>
<accession>A0A0B5DX58</accession>
<organism evidence="2 3">
    <name type="scientific">Celeribacter indicus</name>
    <dbReference type="NCBI Taxonomy" id="1208324"/>
    <lineage>
        <taxon>Bacteria</taxon>
        <taxon>Pseudomonadati</taxon>
        <taxon>Pseudomonadota</taxon>
        <taxon>Alphaproteobacteria</taxon>
        <taxon>Rhodobacterales</taxon>
        <taxon>Roseobacteraceae</taxon>
        <taxon>Celeribacter</taxon>
    </lineage>
</organism>
<dbReference type="Proteomes" id="UP000031521">
    <property type="component" value="Chromosome"/>
</dbReference>
<dbReference type="EMBL" id="CP004393">
    <property type="protein sequence ID" value="AJE44827.1"/>
    <property type="molecule type" value="Genomic_DNA"/>
</dbReference>
<feature type="compositionally biased region" description="Low complexity" evidence="1">
    <location>
        <begin position="14"/>
        <end position="39"/>
    </location>
</feature>
<proteinExistence type="predicted"/>
<dbReference type="STRING" id="1208324.P73_0112"/>
<dbReference type="HOGENOM" id="CLU_120481_0_0_5"/>
<gene>
    <name evidence="2" type="ORF">P73_0112</name>
</gene>
<feature type="region of interest" description="Disordered" evidence="1">
    <location>
        <begin position="1"/>
        <end position="44"/>
    </location>
</feature>
<keyword evidence="3" id="KW-1185">Reference proteome</keyword>
<sequence length="213" mass="23151">MTAPPFPLEDFGNAAPEPAAAEPPVSAASPQTASPAPTAEELEAERMAAYEKGYSAGWDDATRAEAEDRSRIDAAFARNLQELGFTFHEARSHVMKALEPLLSEMTGKVLPRLVSETLGETILEQILPLAEAASDTPVQVVISPRSRPAIQRLVEDSVTFPLDIIEEPSLADGQVYLRLGETEKKIDMEAAVEQIERAIRAVYAVNEEVMKHG</sequence>
<name>A0A0B5DX58_9RHOB</name>